<organism evidence="4 5">
    <name type="scientific">Erythrobacter litoralis (strain HTCC2594)</name>
    <dbReference type="NCBI Taxonomy" id="314225"/>
    <lineage>
        <taxon>Bacteria</taxon>
        <taxon>Pseudomonadati</taxon>
        <taxon>Pseudomonadota</taxon>
        <taxon>Alphaproteobacteria</taxon>
        <taxon>Sphingomonadales</taxon>
        <taxon>Erythrobacteraceae</taxon>
        <taxon>Erythrobacter/Porphyrobacter group</taxon>
        <taxon>Erythrobacter</taxon>
    </lineage>
</organism>
<keyword evidence="5" id="KW-1185">Reference proteome</keyword>
<protein>
    <submittedName>
        <fullName evidence="4">Putative acetyltransferase</fullName>
    </submittedName>
</protein>
<keyword evidence="1 4" id="KW-0808">Transferase</keyword>
<dbReference type="InterPro" id="IPR050832">
    <property type="entry name" value="Bact_Acetyltransf"/>
</dbReference>
<dbReference type="SUPFAM" id="SSF55729">
    <property type="entry name" value="Acyl-CoA N-acyltransferases (Nat)"/>
    <property type="match status" value="1"/>
</dbReference>
<dbReference type="PANTHER" id="PTHR43877">
    <property type="entry name" value="AMINOALKYLPHOSPHONATE N-ACETYLTRANSFERASE-RELATED-RELATED"/>
    <property type="match status" value="1"/>
</dbReference>
<dbReference type="Proteomes" id="UP000008808">
    <property type="component" value="Chromosome"/>
</dbReference>
<proteinExistence type="predicted"/>
<dbReference type="AlphaFoldDB" id="Q2NB58"/>
<evidence type="ECO:0000256" key="2">
    <source>
        <dbReference type="ARBA" id="ARBA00023315"/>
    </source>
</evidence>
<dbReference type="PROSITE" id="PS51186">
    <property type="entry name" value="GNAT"/>
    <property type="match status" value="1"/>
</dbReference>
<evidence type="ECO:0000313" key="4">
    <source>
        <dbReference type="EMBL" id="ABC63083.1"/>
    </source>
</evidence>
<evidence type="ECO:0000256" key="1">
    <source>
        <dbReference type="ARBA" id="ARBA00022679"/>
    </source>
</evidence>
<name>Q2NB58_ERYLH</name>
<dbReference type="CDD" id="cd04301">
    <property type="entry name" value="NAT_SF"/>
    <property type="match status" value="1"/>
</dbReference>
<dbReference type="EMBL" id="CP000157">
    <property type="protein sequence ID" value="ABC63083.1"/>
    <property type="molecule type" value="Genomic_DNA"/>
</dbReference>
<dbReference type="KEGG" id="eli:ELI_04955"/>
<dbReference type="Pfam" id="PF13673">
    <property type="entry name" value="Acetyltransf_10"/>
    <property type="match status" value="1"/>
</dbReference>
<gene>
    <name evidence="4" type="ordered locus">ELI_04955</name>
</gene>
<accession>Q2NB58</accession>
<dbReference type="RefSeq" id="WP_011413919.1">
    <property type="nucleotide sequence ID" value="NC_007722.1"/>
</dbReference>
<dbReference type="OrthoDB" id="9797417at2"/>
<reference evidence="5" key="1">
    <citation type="journal article" date="2009" name="J. Bacteriol.">
        <title>Complete genome sequence of Erythrobacter litoralis HTCC2594.</title>
        <authorList>
            <person name="Oh H.M."/>
            <person name="Giovannoni S.J."/>
            <person name="Ferriera S."/>
            <person name="Johnson J."/>
            <person name="Cho J.C."/>
        </authorList>
    </citation>
    <scope>NUCLEOTIDE SEQUENCE [LARGE SCALE GENOMIC DNA]</scope>
    <source>
        <strain evidence="5">HTCC2594</strain>
    </source>
</reference>
<evidence type="ECO:0000313" key="5">
    <source>
        <dbReference type="Proteomes" id="UP000008808"/>
    </source>
</evidence>
<dbReference type="eggNOG" id="COG0456">
    <property type="taxonomic scope" value="Bacteria"/>
</dbReference>
<dbReference type="InterPro" id="IPR016181">
    <property type="entry name" value="Acyl_CoA_acyltransferase"/>
</dbReference>
<dbReference type="STRING" id="314225.ELI_04955"/>
<evidence type="ECO:0000259" key="3">
    <source>
        <dbReference type="PROSITE" id="PS51186"/>
    </source>
</evidence>
<dbReference type="GO" id="GO:0016747">
    <property type="term" value="F:acyltransferase activity, transferring groups other than amino-acyl groups"/>
    <property type="evidence" value="ECO:0007669"/>
    <property type="project" value="InterPro"/>
</dbReference>
<keyword evidence="2" id="KW-0012">Acyltransferase</keyword>
<dbReference type="InterPro" id="IPR000182">
    <property type="entry name" value="GNAT_dom"/>
</dbReference>
<dbReference type="Gene3D" id="3.40.630.30">
    <property type="match status" value="1"/>
</dbReference>
<sequence length="152" mass="16595">MSEWRLRAPLAGESTEITALCLRSKAHWGYDAAFMEDCTDELTVRPDKLAENFARIAEKDGAIVGFVEVSRDGDTCELEKLFVDPEAMGQGVGRILFDAARTSCTEAGIESMAIAADPDAVPFYERMGAKRIGEVVSRSIPGRALPLLRLTI</sequence>
<feature type="domain" description="N-acetyltransferase" evidence="3">
    <location>
        <begin position="6"/>
        <end position="152"/>
    </location>
</feature>
<dbReference type="HOGENOM" id="CLU_116318_1_0_5"/>